<sequence length="386" mass="43021">MVECMRHSVFIHFSFSPSPFFILQQAKISLYHYILQTCQDFGSVNLAAGPHMTEENYAHFVHLGGTPREVAMKVVQTQREDNAFYVCDLRELKNRVRLWRQQLPCVVPFFAIKACTDPVVIQTLACEGVNFDCSNKWEIEAVVNSGIDSSRIVYANPAKQSSHLEFAKDIGVTLMTFDCAEELEKISDKNCRLLLRVRAQGGVIEEKMAVKYGCSSEQAEPLLLAASNLVHSVVGVAFHVGAIHYCPESFAHAIAQARAIFDVAKRLGIEMSVLDIGGGFPGGIRKLESFEEVCKAVRCALDLHFPESSGVKIIAEPGQYFATAPYILVAKVVAKRTRQTSIRGALCYHHDVYLNASKENCIPRDMYSFLDVTFQPLGVRKILTSF</sequence>
<dbReference type="InterPro" id="IPR002433">
    <property type="entry name" value="Orn_de-COase"/>
</dbReference>
<evidence type="ECO:0000256" key="8">
    <source>
        <dbReference type="ARBA" id="ARBA00037173"/>
    </source>
</evidence>
<dbReference type="PANTHER" id="PTHR11482">
    <property type="entry name" value="ARGININE/DIAMINOPIMELATE/ORNITHINE DECARBOXYLASE"/>
    <property type="match status" value="1"/>
</dbReference>
<dbReference type="OrthoDB" id="5034579at2759"/>
<reference evidence="12" key="1">
    <citation type="submission" date="2019-09" db="EMBL/GenBank/DDBJ databases">
        <title>Organ-specific transcriptomic study of the physiology of the cattle tick, Rhipicephalus microplus.</title>
        <authorList>
            <person name="Tirloni L."/>
            <person name="Braz G."/>
            <person name="Gandara A.C.P."/>
            <person name="Sabadin G.A."/>
            <person name="da Silva R.M."/>
            <person name="Guizzo M.G."/>
            <person name="Machado J.A."/>
            <person name="Costa E.P."/>
            <person name="Gomes H.F."/>
            <person name="Moraes J."/>
            <person name="Mota M.B.S."/>
            <person name="Mesquita R.D."/>
            <person name="Alvarenga P.H."/>
            <person name="Alves F."/>
            <person name="Seixas A."/>
            <person name="da Fonseca R.N."/>
            <person name="Fogaca A."/>
            <person name="Logullo C."/>
            <person name="Tanaka A."/>
            <person name="Daffre S."/>
            <person name="Termignoni C."/>
            <person name="Vaz I.S.Jr."/>
            <person name="Oliveira P.L."/>
            <person name="Ribeiro J.M."/>
        </authorList>
    </citation>
    <scope>NUCLEOTIDE SEQUENCE</scope>
    <source>
        <strain evidence="12">Porto Alegre</strain>
    </source>
</reference>
<comment type="similarity">
    <text evidence="2">Belongs to the Orn/Lys/Arg decarboxylase class-II family.</text>
</comment>
<name>A0A6M2D5H6_RHIMP</name>
<evidence type="ECO:0000256" key="5">
    <source>
        <dbReference type="ARBA" id="ARBA00023239"/>
    </source>
</evidence>
<dbReference type="InterPro" id="IPR022644">
    <property type="entry name" value="De-COase2_N"/>
</dbReference>
<evidence type="ECO:0000256" key="7">
    <source>
        <dbReference type="ARBA" id="ARBA00034138"/>
    </source>
</evidence>
<dbReference type="PROSITE" id="PS00879">
    <property type="entry name" value="ODR_DC_2_2"/>
    <property type="match status" value="1"/>
</dbReference>
<dbReference type="GO" id="GO:0005737">
    <property type="term" value="C:cytoplasm"/>
    <property type="evidence" value="ECO:0007669"/>
    <property type="project" value="TreeGrafter"/>
</dbReference>
<dbReference type="VEuPathDB" id="VectorBase:LOC119171568"/>
<comment type="subunit">
    <text evidence="9">Homodimer. Only the dimer is catalytically active, as the active sites are constructed of residues from both monomers.</text>
</comment>
<dbReference type="PRINTS" id="PR01179">
    <property type="entry name" value="ODADCRBXLASE"/>
</dbReference>
<proteinExistence type="inferred from homology"/>
<dbReference type="PANTHER" id="PTHR11482:SF6">
    <property type="entry name" value="ORNITHINE DECARBOXYLASE 1-RELATED"/>
    <property type="match status" value="1"/>
</dbReference>
<evidence type="ECO:0000256" key="4">
    <source>
        <dbReference type="ARBA" id="ARBA00023115"/>
    </source>
</evidence>
<dbReference type="InterPro" id="IPR009006">
    <property type="entry name" value="Ala_racemase/Decarboxylase_C"/>
</dbReference>
<dbReference type="Pfam" id="PF02784">
    <property type="entry name" value="Orn_Arg_deC_N"/>
    <property type="match status" value="1"/>
</dbReference>
<keyword evidence="5" id="KW-0456">Lyase</keyword>
<dbReference type="SUPFAM" id="SSF51419">
    <property type="entry name" value="PLP-binding barrel"/>
    <property type="match status" value="1"/>
</dbReference>
<dbReference type="InterPro" id="IPR029066">
    <property type="entry name" value="PLP-binding_barrel"/>
</dbReference>
<feature type="domain" description="Orn/DAP/Arg decarboxylase 2 N-terminal" evidence="11">
    <location>
        <begin position="90"/>
        <end position="322"/>
    </location>
</feature>
<dbReference type="InterPro" id="IPR022657">
    <property type="entry name" value="De-COase2_CS"/>
</dbReference>
<comment type="cofactor">
    <cofactor evidence="1">
        <name>pyridoxal 5'-phosphate</name>
        <dbReference type="ChEBI" id="CHEBI:597326"/>
    </cofactor>
</comment>
<dbReference type="InterPro" id="IPR022653">
    <property type="entry name" value="De-COase2_pyr-phos_BS"/>
</dbReference>
<evidence type="ECO:0000256" key="9">
    <source>
        <dbReference type="ARBA" id="ARBA00046672"/>
    </source>
</evidence>
<keyword evidence="4" id="KW-0620">Polyamine biosynthesis</keyword>
<dbReference type="Gene3D" id="2.40.37.10">
    <property type="entry name" value="Lyase, Ornithine Decarboxylase, Chain A, domain 1"/>
    <property type="match status" value="1"/>
</dbReference>
<evidence type="ECO:0000259" key="11">
    <source>
        <dbReference type="Pfam" id="PF02784"/>
    </source>
</evidence>
<dbReference type="AlphaFoldDB" id="A0A6M2D5H6"/>
<evidence type="ECO:0000256" key="2">
    <source>
        <dbReference type="ARBA" id="ARBA00008872"/>
    </source>
</evidence>
<evidence type="ECO:0000256" key="6">
    <source>
        <dbReference type="ARBA" id="ARBA00034115"/>
    </source>
</evidence>
<protein>
    <recommendedName>
        <fullName evidence="7">ornithine decarboxylase</fullName>
        <ecNumber evidence="7">4.1.1.17</ecNumber>
    </recommendedName>
</protein>
<dbReference type="Gene3D" id="3.20.20.10">
    <property type="entry name" value="Alanine racemase"/>
    <property type="match status" value="1"/>
</dbReference>
<dbReference type="PROSITE" id="PS00878">
    <property type="entry name" value="ODR_DC_2_1"/>
    <property type="match status" value="1"/>
</dbReference>
<evidence type="ECO:0000256" key="1">
    <source>
        <dbReference type="ARBA" id="ARBA00001933"/>
    </source>
</evidence>
<dbReference type="PRINTS" id="PR01182">
    <property type="entry name" value="ORNDCRBXLASE"/>
</dbReference>
<evidence type="ECO:0000256" key="10">
    <source>
        <dbReference type="ARBA" id="ARBA00049127"/>
    </source>
</evidence>
<accession>A0A6M2D5H6</accession>
<dbReference type="GO" id="GO:0004586">
    <property type="term" value="F:ornithine decarboxylase activity"/>
    <property type="evidence" value="ECO:0007669"/>
    <property type="project" value="UniProtKB-EC"/>
</dbReference>
<organism evidence="12">
    <name type="scientific">Rhipicephalus microplus</name>
    <name type="common">Cattle tick</name>
    <name type="synonym">Boophilus microplus</name>
    <dbReference type="NCBI Taxonomy" id="6941"/>
    <lineage>
        <taxon>Eukaryota</taxon>
        <taxon>Metazoa</taxon>
        <taxon>Ecdysozoa</taxon>
        <taxon>Arthropoda</taxon>
        <taxon>Chelicerata</taxon>
        <taxon>Arachnida</taxon>
        <taxon>Acari</taxon>
        <taxon>Parasitiformes</taxon>
        <taxon>Ixodida</taxon>
        <taxon>Ixodoidea</taxon>
        <taxon>Ixodidae</taxon>
        <taxon>Rhipicephalinae</taxon>
        <taxon>Rhipicephalus</taxon>
        <taxon>Boophilus</taxon>
    </lineage>
</organism>
<keyword evidence="3" id="KW-0663">Pyridoxal phosphate</keyword>
<comment type="function">
    <text evidence="8">Catalyzes the first and rate-limiting step of polyamine biosynthesis that converts ornithine into putrescine, which is the precursor for the polyamines, spermidine and spermine. Polyamines are essential for cell proliferation and are implicated in cellular processes, ranging from DNA replication to apoptosis.</text>
</comment>
<dbReference type="FunFam" id="3.20.20.10:FF:000005">
    <property type="entry name" value="Ornithine decarboxylase"/>
    <property type="match status" value="1"/>
</dbReference>
<dbReference type="GO" id="GO:0033387">
    <property type="term" value="P:putrescine biosynthetic process from arginine, via ornithine"/>
    <property type="evidence" value="ECO:0007669"/>
    <property type="project" value="TreeGrafter"/>
</dbReference>
<comment type="catalytic activity">
    <reaction evidence="10">
        <text>L-ornithine + H(+) = putrescine + CO2</text>
        <dbReference type="Rhea" id="RHEA:22964"/>
        <dbReference type="ChEBI" id="CHEBI:15378"/>
        <dbReference type="ChEBI" id="CHEBI:16526"/>
        <dbReference type="ChEBI" id="CHEBI:46911"/>
        <dbReference type="ChEBI" id="CHEBI:326268"/>
        <dbReference type="EC" id="4.1.1.17"/>
    </reaction>
</comment>
<dbReference type="EC" id="4.1.1.17" evidence="7"/>
<dbReference type="EMBL" id="GHWJ01007740">
    <property type="protein sequence ID" value="NOV40477.1"/>
    <property type="molecule type" value="Transcribed_RNA"/>
</dbReference>
<dbReference type="InterPro" id="IPR000183">
    <property type="entry name" value="Orn/DAP/Arg_de-COase"/>
</dbReference>
<comment type="pathway">
    <text evidence="6">Amine and polyamine biosynthesis; putrescine biosynthesis via L-ornithine pathway; putrescine from L-ornithine: step 1/1.</text>
</comment>
<evidence type="ECO:0000256" key="3">
    <source>
        <dbReference type="ARBA" id="ARBA00022898"/>
    </source>
</evidence>
<evidence type="ECO:0000313" key="12">
    <source>
        <dbReference type="EMBL" id="NOV40477.1"/>
    </source>
</evidence>